<sequence length="178" mass="20463">MRFEIKSYQSVGSIYFGMPRIEVRRILNTSFSEIGNEYDLLSDLMLIDNLQSEEMNVSDIFDELDIQVVYSSIPPHPCVAVTAYDSVNLIFNNRALFEYSVASLKSWMELMDGSFKVSLETVDFYGLGISLLTDDYNIFKQEPPKAINSQDPYWLRPGMAGMEYSFMNNLMARLNQLL</sequence>
<organism evidence="1">
    <name type="scientific">Oscillatoriales cyanobacterium SpSt-418</name>
    <dbReference type="NCBI Taxonomy" id="2282169"/>
    <lineage>
        <taxon>Bacteria</taxon>
        <taxon>Bacillati</taxon>
        <taxon>Cyanobacteriota</taxon>
        <taxon>Cyanophyceae</taxon>
        <taxon>Oscillatoriophycideae</taxon>
        <taxon>Oscillatoriales</taxon>
    </lineage>
</organism>
<dbReference type="EMBL" id="DSRU01000406">
    <property type="protein sequence ID" value="HFN01387.1"/>
    <property type="molecule type" value="Genomic_DNA"/>
</dbReference>
<comment type="caution">
    <text evidence="1">The sequence shown here is derived from an EMBL/GenBank/DDBJ whole genome shotgun (WGS) entry which is preliminary data.</text>
</comment>
<evidence type="ECO:0000313" key="1">
    <source>
        <dbReference type="EMBL" id="HFN01387.1"/>
    </source>
</evidence>
<accession>A0A7C3KI81</accession>
<reference evidence="1" key="1">
    <citation type="journal article" date="2020" name="mSystems">
        <title>Genome- and Community-Level Interaction Insights into Carbon Utilization and Element Cycling Functions of Hydrothermarchaeota in Hydrothermal Sediment.</title>
        <authorList>
            <person name="Zhou Z."/>
            <person name="Liu Y."/>
            <person name="Xu W."/>
            <person name="Pan J."/>
            <person name="Luo Z.H."/>
            <person name="Li M."/>
        </authorList>
    </citation>
    <scope>NUCLEOTIDE SEQUENCE [LARGE SCALE GENOMIC DNA]</scope>
    <source>
        <strain evidence="1">SpSt-418</strain>
    </source>
</reference>
<name>A0A7C3KI81_9CYAN</name>
<proteinExistence type="predicted"/>
<dbReference type="AlphaFoldDB" id="A0A7C3KI81"/>
<protein>
    <submittedName>
        <fullName evidence="1">Uncharacterized protein</fullName>
    </submittedName>
</protein>
<gene>
    <name evidence="1" type="ORF">ENR64_27315</name>
</gene>